<accession>A0A1L9T1N7</accession>
<dbReference type="Pfam" id="PF09362">
    <property type="entry name" value="DUF1996"/>
    <property type="match status" value="1"/>
</dbReference>
<dbReference type="PANTHER" id="PTHR43662:SF3">
    <property type="entry name" value="DOMAIN PROTEIN, PUTATIVE (AFU_ORTHOLOGUE AFUA_6G11970)-RELATED"/>
    <property type="match status" value="1"/>
</dbReference>
<name>A0A1L9T1N7_9EURO</name>
<evidence type="ECO:0000259" key="3">
    <source>
        <dbReference type="Pfam" id="PF09362"/>
    </source>
</evidence>
<evidence type="ECO:0000313" key="4">
    <source>
        <dbReference type="EMBL" id="OJJ53305.1"/>
    </source>
</evidence>
<evidence type="ECO:0000256" key="2">
    <source>
        <dbReference type="SAM" id="SignalP"/>
    </source>
</evidence>
<feature type="domain" description="DUF1996" evidence="3">
    <location>
        <begin position="55"/>
        <end position="287"/>
    </location>
</feature>
<keyword evidence="2" id="KW-0732">Signal</keyword>
<dbReference type="Proteomes" id="UP000184356">
    <property type="component" value="Unassembled WGS sequence"/>
</dbReference>
<organism evidence="4 5">
    <name type="scientific">Aspergillus sydowii CBS 593.65</name>
    <dbReference type="NCBI Taxonomy" id="1036612"/>
    <lineage>
        <taxon>Eukaryota</taxon>
        <taxon>Fungi</taxon>
        <taxon>Dikarya</taxon>
        <taxon>Ascomycota</taxon>
        <taxon>Pezizomycotina</taxon>
        <taxon>Eurotiomycetes</taxon>
        <taxon>Eurotiomycetidae</taxon>
        <taxon>Eurotiales</taxon>
        <taxon>Aspergillaceae</taxon>
        <taxon>Aspergillus</taxon>
        <taxon>Aspergillus subgen. Nidulantes</taxon>
    </lineage>
</organism>
<dbReference type="AlphaFoldDB" id="A0A1L9T1N7"/>
<protein>
    <recommendedName>
        <fullName evidence="3">DUF1996 domain-containing protein</fullName>
    </recommendedName>
</protein>
<dbReference type="STRING" id="1036612.A0A1L9T1N7"/>
<dbReference type="InterPro" id="IPR018535">
    <property type="entry name" value="DUF1996"/>
</dbReference>
<keyword evidence="5" id="KW-1185">Reference proteome</keyword>
<feature type="chain" id="PRO_5013064084" description="DUF1996 domain-containing protein" evidence="2">
    <location>
        <begin position="27"/>
        <end position="354"/>
    </location>
</feature>
<dbReference type="EMBL" id="KV878597">
    <property type="protein sequence ID" value="OJJ53305.1"/>
    <property type="molecule type" value="Genomic_DNA"/>
</dbReference>
<feature type="region of interest" description="Disordered" evidence="1">
    <location>
        <begin position="317"/>
        <end position="354"/>
    </location>
</feature>
<dbReference type="VEuPathDB" id="FungiDB:ASPSYDRAFT_61965"/>
<dbReference type="PANTHER" id="PTHR43662">
    <property type="match status" value="1"/>
</dbReference>
<sequence length="354" mass="39224">MPVQHLQNGFAISFCLLLTWSHLTIGTNNPAEATIISTTDEFSFSCLPLTIQLSDPIKSPGMESSHTHVVTGGTAFQRTMGMQAAPNASATTCEVLIDKSNYWVPALYHMTSDKSFEMMEYESSAVYYLNRACDYAASAQTCKDGSYPLAPPAGLRIVAGDPRIQTYNDTNFAQRAISHMCLMEDGSSNETKHLPRQSCEKLRSQVFFPSCWDGRNLDSTDHKSHMAYPVIGDYNKGICPKSHPVAIFSIFMEFIFNTKPFPDHQNWVYATGDRTGYGMHGDFINGWMDQGSLQGAFKTCTGKGRLSDPRCSITQTQKMPLSPASLEPDEPIPWENLGQNSTIQKLPGHPEHVV</sequence>
<feature type="signal peptide" evidence="2">
    <location>
        <begin position="1"/>
        <end position="26"/>
    </location>
</feature>
<reference evidence="5" key="1">
    <citation type="journal article" date="2017" name="Genome Biol.">
        <title>Comparative genomics reveals high biological diversity and specific adaptations in the industrially and medically important fungal genus Aspergillus.</title>
        <authorList>
            <person name="de Vries R.P."/>
            <person name="Riley R."/>
            <person name="Wiebenga A."/>
            <person name="Aguilar-Osorio G."/>
            <person name="Amillis S."/>
            <person name="Uchima C.A."/>
            <person name="Anderluh G."/>
            <person name="Asadollahi M."/>
            <person name="Askin M."/>
            <person name="Barry K."/>
            <person name="Battaglia E."/>
            <person name="Bayram O."/>
            <person name="Benocci T."/>
            <person name="Braus-Stromeyer S.A."/>
            <person name="Caldana C."/>
            <person name="Canovas D."/>
            <person name="Cerqueira G.C."/>
            <person name="Chen F."/>
            <person name="Chen W."/>
            <person name="Choi C."/>
            <person name="Clum A."/>
            <person name="Dos Santos R.A."/>
            <person name="Damasio A.R."/>
            <person name="Diallinas G."/>
            <person name="Emri T."/>
            <person name="Fekete E."/>
            <person name="Flipphi M."/>
            <person name="Freyberg S."/>
            <person name="Gallo A."/>
            <person name="Gournas C."/>
            <person name="Habgood R."/>
            <person name="Hainaut M."/>
            <person name="Harispe M.L."/>
            <person name="Henrissat B."/>
            <person name="Hilden K.S."/>
            <person name="Hope R."/>
            <person name="Hossain A."/>
            <person name="Karabika E."/>
            <person name="Karaffa L."/>
            <person name="Karanyi Z."/>
            <person name="Krasevec N."/>
            <person name="Kuo A."/>
            <person name="Kusch H."/>
            <person name="LaButti K."/>
            <person name="Lagendijk E.L."/>
            <person name="Lapidus A."/>
            <person name="Levasseur A."/>
            <person name="Lindquist E."/>
            <person name="Lipzen A."/>
            <person name="Logrieco A.F."/>
            <person name="MacCabe A."/>
            <person name="Maekelae M.R."/>
            <person name="Malavazi I."/>
            <person name="Melin P."/>
            <person name="Meyer V."/>
            <person name="Mielnichuk N."/>
            <person name="Miskei M."/>
            <person name="Molnar A.P."/>
            <person name="Mule G."/>
            <person name="Ngan C.Y."/>
            <person name="Orejas M."/>
            <person name="Orosz E."/>
            <person name="Ouedraogo J.P."/>
            <person name="Overkamp K.M."/>
            <person name="Park H.-S."/>
            <person name="Perrone G."/>
            <person name="Piumi F."/>
            <person name="Punt P.J."/>
            <person name="Ram A.F."/>
            <person name="Ramon A."/>
            <person name="Rauscher S."/>
            <person name="Record E."/>
            <person name="Riano-Pachon D.M."/>
            <person name="Robert V."/>
            <person name="Roehrig J."/>
            <person name="Ruller R."/>
            <person name="Salamov A."/>
            <person name="Salih N.S."/>
            <person name="Samson R.A."/>
            <person name="Sandor E."/>
            <person name="Sanguinetti M."/>
            <person name="Schuetze T."/>
            <person name="Sepcic K."/>
            <person name="Shelest E."/>
            <person name="Sherlock G."/>
            <person name="Sophianopoulou V."/>
            <person name="Squina F.M."/>
            <person name="Sun H."/>
            <person name="Susca A."/>
            <person name="Todd R.B."/>
            <person name="Tsang A."/>
            <person name="Unkles S.E."/>
            <person name="van de Wiele N."/>
            <person name="van Rossen-Uffink D."/>
            <person name="Oliveira J.V."/>
            <person name="Vesth T.C."/>
            <person name="Visser J."/>
            <person name="Yu J.-H."/>
            <person name="Zhou M."/>
            <person name="Andersen M.R."/>
            <person name="Archer D.B."/>
            <person name="Baker S.E."/>
            <person name="Benoit I."/>
            <person name="Brakhage A.A."/>
            <person name="Braus G.H."/>
            <person name="Fischer R."/>
            <person name="Frisvad J.C."/>
            <person name="Goldman G.H."/>
            <person name="Houbraken J."/>
            <person name="Oakley B."/>
            <person name="Pocsi I."/>
            <person name="Scazzocchio C."/>
            <person name="Seiboth B."/>
            <person name="vanKuyk P.A."/>
            <person name="Wortman J."/>
            <person name="Dyer P.S."/>
            <person name="Grigoriev I.V."/>
        </authorList>
    </citation>
    <scope>NUCLEOTIDE SEQUENCE [LARGE SCALE GENOMIC DNA]</scope>
    <source>
        <strain evidence="5">CBS 593.65</strain>
    </source>
</reference>
<proteinExistence type="predicted"/>
<dbReference type="GeneID" id="63766131"/>
<dbReference type="RefSeq" id="XP_040697111.1">
    <property type="nucleotide sequence ID" value="XM_040850058.1"/>
</dbReference>
<evidence type="ECO:0000256" key="1">
    <source>
        <dbReference type="SAM" id="MobiDB-lite"/>
    </source>
</evidence>
<gene>
    <name evidence="4" type="ORF">ASPSYDRAFT_61965</name>
</gene>
<dbReference type="OrthoDB" id="74764at2759"/>
<evidence type="ECO:0000313" key="5">
    <source>
        <dbReference type="Proteomes" id="UP000184356"/>
    </source>
</evidence>